<gene>
    <name evidence="7" type="ORF">GCM10011416_21970</name>
</gene>
<dbReference type="AlphaFoldDB" id="A0A917I241"/>
<reference evidence="7" key="2">
    <citation type="submission" date="2020-09" db="EMBL/GenBank/DDBJ databases">
        <authorList>
            <person name="Sun Q."/>
            <person name="Zhou Y."/>
        </authorList>
    </citation>
    <scope>NUCLEOTIDE SEQUENCE</scope>
    <source>
        <strain evidence="7">CGMCC 1.15763</strain>
    </source>
</reference>
<feature type="transmembrane region" description="Helical" evidence="6">
    <location>
        <begin position="132"/>
        <end position="154"/>
    </location>
</feature>
<evidence type="ECO:0008006" key="9">
    <source>
        <dbReference type="Google" id="ProtNLM"/>
    </source>
</evidence>
<dbReference type="Gene3D" id="1.20.1260.100">
    <property type="entry name" value="TspO/MBR protein"/>
    <property type="match status" value="1"/>
</dbReference>
<comment type="subcellular location">
    <subcellularLocation>
        <location evidence="1">Membrane</location>
        <topology evidence="1">Multi-pass membrane protein</topology>
    </subcellularLocation>
</comment>
<dbReference type="Proteomes" id="UP000633278">
    <property type="component" value="Unassembled WGS sequence"/>
</dbReference>
<dbReference type="GO" id="GO:0033013">
    <property type="term" value="P:tetrapyrrole metabolic process"/>
    <property type="evidence" value="ECO:0007669"/>
    <property type="project" value="UniProtKB-ARBA"/>
</dbReference>
<dbReference type="EMBL" id="BMJW01000003">
    <property type="protein sequence ID" value="GGH02736.1"/>
    <property type="molecule type" value="Genomic_DNA"/>
</dbReference>
<feature type="transmembrane region" description="Helical" evidence="6">
    <location>
        <begin position="79"/>
        <end position="98"/>
    </location>
</feature>
<reference evidence="7" key="1">
    <citation type="journal article" date="2014" name="Int. J. Syst. Evol. Microbiol.">
        <title>Complete genome sequence of Corynebacterium casei LMG S-19264T (=DSM 44701T), isolated from a smear-ripened cheese.</title>
        <authorList>
            <consortium name="US DOE Joint Genome Institute (JGI-PGF)"/>
            <person name="Walter F."/>
            <person name="Albersmeier A."/>
            <person name="Kalinowski J."/>
            <person name="Ruckert C."/>
        </authorList>
    </citation>
    <scope>NUCLEOTIDE SEQUENCE</scope>
    <source>
        <strain evidence="7">CGMCC 1.15763</strain>
    </source>
</reference>
<dbReference type="Pfam" id="PF03073">
    <property type="entry name" value="TspO_MBR"/>
    <property type="match status" value="1"/>
</dbReference>
<evidence type="ECO:0000313" key="8">
    <source>
        <dbReference type="Proteomes" id="UP000633278"/>
    </source>
</evidence>
<dbReference type="PANTHER" id="PTHR10057:SF0">
    <property type="entry name" value="TRANSLOCATOR PROTEIN"/>
    <property type="match status" value="1"/>
</dbReference>
<proteinExistence type="inferred from homology"/>
<feature type="transmembrane region" description="Helical" evidence="6">
    <location>
        <begin position="7"/>
        <end position="26"/>
    </location>
</feature>
<dbReference type="GO" id="GO:0016020">
    <property type="term" value="C:membrane"/>
    <property type="evidence" value="ECO:0007669"/>
    <property type="project" value="UniProtKB-SubCell"/>
</dbReference>
<sequence length="156" mass="18504">MEKKASRFVLFLIFNFLALWIGTMLMKNGPQDPWYLALEKAPWTPAGWFFGAAWTSIMVAFSFYMMQLSFQFKWLNTKLILLYGFQWVLNVAWNYAFFNQQETSIGLIVIIALWLLVGFFTFNYLKRLRYQTLLIAPYLIWLTIATSLNVYIVLYN</sequence>
<dbReference type="RefSeq" id="WP_188599400.1">
    <property type="nucleotide sequence ID" value="NZ_BMJW01000003.1"/>
</dbReference>
<accession>A0A917I241</accession>
<protein>
    <recommendedName>
        <fullName evidence="9">TspO and MBR related proteins</fullName>
    </recommendedName>
</protein>
<feature type="transmembrane region" description="Helical" evidence="6">
    <location>
        <begin position="46"/>
        <end position="67"/>
    </location>
</feature>
<dbReference type="CDD" id="cd15904">
    <property type="entry name" value="TSPO_MBR"/>
    <property type="match status" value="1"/>
</dbReference>
<keyword evidence="3 6" id="KW-0812">Transmembrane</keyword>
<evidence type="ECO:0000256" key="5">
    <source>
        <dbReference type="ARBA" id="ARBA00023136"/>
    </source>
</evidence>
<name>A0A917I241_9FLAO</name>
<dbReference type="PANTHER" id="PTHR10057">
    <property type="entry name" value="PERIPHERAL-TYPE BENZODIAZEPINE RECEPTOR"/>
    <property type="match status" value="1"/>
</dbReference>
<keyword evidence="4 6" id="KW-1133">Transmembrane helix</keyword>
<organism evidence="7 8">
    <name type="scientific">Polaribacter pacificus</name>
    <dbReference type="NCBI Taxonomy" id="1775173"/>
    <lineage>
        <taxon>Bacteria</taxon>
        <taxon>Pseudomonadati</taxon>
        <taxon>Bacteroidota</taxon>
        <taxon>Flavobacteriia</taxon>
        <taxon>Flavobacteriales</taxon>
        <taxon>Flavobacteriaceae</taxon>
    </lineage>
</organism>
<dbReference type="InterPro" id="IPR038330">
    <property type="entry name" value="TspO/MBR-related_sf"/>
</dbReference>
<keyword evidence="5 6" id="KW-0472">Membrane</keyword>
<comment type="similarity">
    <text evidence="2">Belongs to the TspO/BZRP family.</text>
</comment>
<evidence type="ECO:0000256" key="3">
    <source>
        <dbReference type="ARBA" id="ARBA00022692"/>
    </source>
</evidence>
<evidence type="ECO:0000256" key="1">
    <source>
        <dbReference type="ARBA" id="ARBA00004141"/>
    </source>
</evidence>
<evidence type="ECO:0000256" key="4">
    <source>
        <dbReference type="ARBA" id="ARBA00022989"/>
    </source>
</evidence>
<comment type="caution">
    <text evidence="7">The sequence shown here is derived from an EMBL/GenBank/DDBJ whole genome shotgun (WGS) entry which is preliminary data.</text>
</comment>
<keyword evidence="8" id="KW-1185">Reference proteome</keyword>
<dbReference type="InterPro" id="IPR004307">
    <property type="entry name" value="TspO_MBR"/>
</dbReference>
<evidence type="ECO:0000256" key="6">
    <source>
        <dbReference type="SAM" id="Phobius"/>
    </source>
</evidence>
<evidence type="ECO:0000256" key="2">
    <source>
        <dbReference type="ARBA" id="ARBA00007524"/>
    </source>
</evidence>
<evidence type="ECO:0000313" key="7">
    <source>
        <dbReference type="EMBL" id="GGH02736.1"/>
    </source>
</evidence>
<feature type="transmembrane region" description="Helical" evidence="6">
    <location>
        <begin position="104"/>
        <end position="125"/>
    </location>
</feature>